<protein>
    <submittedName>
        <fullName evidence="2">Uncharacterized protein</fullName>
    </submittedName>
</protein>
<evidence type="ECO:0000256" key="1">
    <source>
        <dbReference type="SAM" id="MobiDB-lite"/>
    </source>
</evidence>
<dbReference type="Gramene" id="ONK57857">
    <property type="protein sequence ID" value="ONK57857"/>
    <property type="gene ID" value="A4U43_C09F4920"/>
</dbReference>
<evidence type="ECO:0000313" key="3">
    <source>
        <dbReference type="Proteomes" id="UP000243459"/>
    </source>
</evidence>
<feature type="compositionally biased region" description="Polar residues" evidence="1">
    <location>
        <begin position="165"/>
        <end position="174"/>
    </location>
</feature>
<feature type="region of interest" description="Disordered" evidence="1">
    <location>
        <begin position="147"/>
        <end position="182"/>
    </location>
</feature>
<accession>A0A5P1E8Q8</accession>
<feature type="region of interest" description="Disordered" evidence="1">
    <location>
        <begin position="1"/>
        <end position="73"/>
    </location>
</feature>
<evidence type="ECO:0000313" key="2">
    <source>
        <dbReference type="EMBL" id="ONK57857.1"/>
    </source>
</evidence>
<feature type="compositionally biased region" description="Basic and acidic residues" evidence="1">
    <location>
        <begin position="63"/>
        <end position="73"/>
    </location>
</feature>
<sequence length="244" mass="26662">MCKRKMMTVPIVNVEGNESVPKPNNEPRETVNVEGNESVPEPNQEDREAVNVEGNESVLEPGQEDREAVNEVHGAHSDDSFQAAICASINIQSKDEVTVKLGFQADAHTTGSSFQAKYSPGDASLSTGTSDHPARYLFKRALTSSTASAAENSRRERLHHPQAQLLLSPSSRSTFPAALSSRRKPARSGLLLSSPLHHEPLVLWNKLSSIISKNSPENLKHSSKHSTNRPRAREITSSPRRSST</sequence>
<feature type="region of interest" description="Disordered" evidence="1">
    <location>
        <begin position="214"/>
        <end position="244"/>
    </location>
</feature>
<reference evidence="3" key="1">
    <citation type="journal article" date="2017" name="Nat. Commun.">
        <title>The asparagus genome sheds light on the origin and evolution of a young Y chromosome.</title>
        <authorList>
            <person name="Harkess A."/>
            <person name="Zhou J."/>
            <person name="Xu C."/>
            <person name="Bowers J.E."/>
            <person name="Van der Hulst R."/>
            <person name="Ayyampalayam S."/>
            <person name="Mercati F."/>
            <person name="Riccardi P."/>
            <person name="McKain M.R."/>
            <person name="Kakrana A."/>
            <person name="Tang H."/>
            <person name="Ray J."/>
            <person name="Groenendijk J."/>
            <person name="Arikit S."/>
            <person name="Mathioni S.M."/>
            <person name="Nakano M."/>
            <person name="Shan H."/>
            <person name="Telgmann-Rauber A."/>
            <person name="Kanno A."/>
            <person name="Yue Z."/>
            <person name="Chen H."/>
            <person name="Li W."/>
            <person name="Chen Y."/>
            <person name="Xu X."/>
            <person name="Zhang Y."/>
            <person name="Luo S."/>
            <person name="Chen H."/>
            <person name="Gao J."/>
            <person name="Mao Z."/>
            <person name="Pires J.C."/>
            <person name="Luo M."/>
            <person name="Kudrna D."/>
            <person name="Wing R.A."/>
            <person name="Meyers B.C."/>
            <person name="Yi K."/>
            <person name="Kong H."/>
            <person name="Lavrijsen P."/>
            <person name="Sunseri F."/>
            <person name="Falavigna A."/>
            <person name="Ye Y."/>
            <person name="Leebens-Mack J.H."/>
            <person name="Chen G."/>
        </authorList>
    </citation>
    <scope>NUCLEOTIDE SEQUENCE [LARGE SCALE GENOMIC DNA]</scope>
    <source>
        <strain evidence="3">cv. DH0086</strain>
    </source>
</reference>
<dbReference type="AlphaFoldDB" id="A0A5P1E8Q8"/>
<dbReference type="Proteomes" id="UP000243459">
    <property type="component" value="Chromosome 9"/>
</dbReference>
<feature type="compositionally biased region" description="Polar residues" evidence="1">
    <location>
        <begin position="235"/>
        <end position="244"/>
    </location>
</feature>
<name>A0A5P1E8Q8_ASPOF</name>
<gene>
    <name evidence="2" type="ORF">A4U43_C09F4920</name>
</gene>
<proteinExistence type="predicted"/>
<dbReference type="EMBL" id="CM007389">
    <property type="protein sequence ID" value="ONK57857.1"/>
    <property type="molecule type" value="Genomic_DNA"/>
</dbReference>
<keyword evidence="3" id="KW-1185">Reference proteome</keyword>
<feature type="compositionally biased region" description="Basic residues" evidence="1">
    <location>
        <begin position="221"/>
        <end position="230"/>
    </location>
</feature>
<organism evidence="2 3">
    <name type="scientific">Asparagus officinalis</name>
    <name type="common">Garden asparagus</name>
    <dbReference type="NCBI Taxonomy" id="4686"/>
    <lineage>
        <taxon>Eukaryota</taxon>
        <taxon>Viridiplantae</taxon>
        <taxon>Streptophyta</taxon>
        <taxon>Embryophyta</taxon>
        <taxon>Tracheophyta</taxon>
        <taxon>Spermatophyta</taxon>
        <taxon>Magnoliopsida</taxon>
        <taxon>Liliopsida</taxon>
        <taxon>Asparagales</taxon>
        <taxon>Asparagaceae</taxon>
        <taxon>Asparagoideae</taxon>
        <taxon>Asparagus</taxon>
    </lineage>
</organism>